<feature type="chain" id="PRO_5040821834" description="DUF3558 domain-containing protein" evidence="1">
    <location>
        <begin position="23"/>
        <end position="207"/>
    </location>
</feature>
<dbReference type="AlphaFoldDB" id="A0A9Y2MZ50"/>
<feature type="signal peptide" evidence="1">
    <location>
        <begin position="1"/>
        <end position="22"/>
    </location>
</feature>
<gene>
    <name evidence="2" type="ORF">QRX50_08320</name>
</gene>
<keyword evidence="3" id="KW-1185">Reference proteome</keyword>
<dbReference type="RefSeq" id="WP_285971374.1">
    <property type="nucleotide sequence ID" value="NZ_CP127294.1"/>
</dbReference>
<proteinExistence type="predicted"/>
<evidence type="ECO:0000256" key="1">
    <source>
        <dbReference type="SAM" id="SignalP"/>
    </source>
</evidence>
<keyword evidence="1" id="KW-0732">Signal</keyword>
<dbReference type="EMBL" id="CP127294">
    <property type="protein sequence ID" value="WIX80754.1"/>
    <property type="molecule type" value="Genomic_DNA"/>
</dbReference>
<evidence type="ECO:0000313" key="3">
    <source>
        <dbReference type="Proteomes" id="UP001236014"/>
    </source>
</evidence>
<evidence type="ECO:0008006" key="4">
    <source>
        <dbReference type="Google" id="ProtNLM"/>
    </source>
</evidence>
<reference evidence="2 3" key="1">
    <citation type="submission" date="2023-06" db="EMBL/GenBank/DDBJ databases">
        <authorList>
            <person name="Oyuntsetseg B."/>
            <person name="Kim S.B."/>
        </authorList>
    </citation>
    <scope>NUCLEOTIDE SEQUENCE [LARGE SCALE GENOMIC DNA]</scope>
    <source>
        <strain evidence="2 3">2-15</strain>
    </source>
</reference>
<dbReference type="PROSITE" id="PS51257">
    <property type="entry name" value="PROKAR_LIPOPROTEIN"/>
    <property type="match status" value="1"/>
</dbReference>
<sequence>MRSRSLTVLPLLALTLAGCAVAPAPAPGKPAPALPAESVAYDQLPTETTRPNLFAGTCAQFEQHPDLVRTFAATDPPVNDSSTRSCIVPIADKGLIVLQQPKQEEGHDSPWVETWMGESGLVDHFRREVVLDRYYAVSTVRSNGCEITVNTGSPLPFTLSLGYQYRQSSDDSVAALRARADQYCPTVRKLVGDYLTVVDPGGGSLAR</sequence>
<dbReference type="Proteomes" id="UP001236014">
    <property type="component" value="Chromosome"/>
</dbReference>
<organism evidence="2 3">
    <name type="scientific">Amycolatopsis carbonis</name>
    <dbReference type="NCBI Taxonomy" id="715471"/>
    <lineage>
        <taxon>Bacteria</taxon>
        <taxon>Bacillati</taxon>
        <taxon>Actinomycetota</taxon>
        <taxon>Actinomycetes</taxon>
        <taxon>Pseudonocardiales</taxon>
        <taxon>Pseudonocardiaceae</taxon>
        <taxon>Amycolatopsis</taxon>
    </lineage>
</organism>
<protein>
    <recommendedName>
        <fullName evidence="4">DUF3558 domain-containing protein</fullName>
    </recommendedName>
</protein>
<evidence type="ECO:0000313" key="2">
    <source>
        <dbReference type="EMBL" id="WIX80754.1"/>
    </source>
</evidence>
<name>A0A9Y2MZ50_9PSEU</name>
<accession>A0A9Y2MZ50</accession>
<dbReference type="KEGG" id="acab:QRX50_08320"/>